<protein>
    <recommendedName>
        <fullName evidence="3">tRNA (adenine(58)-N(1))-methyltransferase non-catalytic subunit TRM6</fullName>
    </recommendedName>
    <alternativeName>
        <fullName evidence="6">tRNA(m1A58)-methyltransferase subunit TRM6</fullName>
    </alternativeName>
</protein>
<dbReference type="AlphaFoldDB" id="A0A1R4AC54"/>
<keyword evidence="4" id="KW-0819">tRNA processing</keyword>
<evidence type="ECO:0000256" key="3">
    <source>
        <dbReference type="ARBA" id="ARBA00021704"/>
    </source>
</evidence>
<dbReference type="PANTHER" id="PTHR12945">
    <property type="entry name" value="TRANSLATION INITIATION FACTOR EIF3-RELATED"/>
    <property type="match status" value="1"/>
</dbReference>
<dbReference type="InterPro" id="IPR017423">
    <property type="entry name" value="TRM6"/>
</dbReference>
<name>A0A1R4AC54_BABMR</name>
<dbReference type="EMBL" id="LN871598">
    <property type="protein sequence ID" value="SJK86601.1"/>
    <property type="molecule type" value="Genomic_DNA"/>
</dbReference>
<keyword evidence="8" id="KW-1185">Reference proteome</keyword>
<comment type="subcellular location">
    <subcellularLocation>
        <location evidence="1">Nucleus</location>
    </subcellularLocation>
</comment>
<dbReference type="GO" id="GO:0031515">
    <property type="term" value="C:tRNA (m1A) methyltransferase complex"/>
    <property type="evidence" value="ECO:0007669"/>
    <property type="project" value="InterPro"/>
</dbReference>
<accession>A0A1R4AC54</accession>
<evidence type="ECO:0000313" key="7">
    <source>
        <dbReference type="EMBL" id="SJK86601.1"/>
    </source>
</evidence>
<dbReference type="PANTHER" id="PTHR12945:SF0">
    <property type="entry name" value="TRNA (ADENINE(58)-N(1))-METHYLTRANSFERASE NON-CATALYTIC SUBUNIT TRM6"/>
    <property type="match status" value="1"/>
</dbReference>
<reference evidence="7 8" key="3">
    <citation type="journal article" date="2016" name="Sci. Rep.">
        <title>Genome-wide diversity and gene expression profiling of Babesia microti isolates identify polymorphic genes that mediate host-pathogen interactions.</title>
        <authorList>
            <person name="Silva J.C."/>
            <person name="Cornillot E."/>
            <person name="McCracken C."/>
            <person name="Usmani-Brown S."/>
            <person name="Dwivedi A."/>
            <person name="Ifeonu O.O."/>
            <person name="Crabtree J."/>
            <person name="Gotia H.T."/>
            <person name="Virji A.Z."/>
            <person name="Reynes C."/>
            <person name="Colinge J."/>
            <person name="Kumar V."/>
            <person name="Lawres L."/>
            <person name="Pazzi J.E."/>
            <person name="Pablo J.V."/>
            <person name="Hung C."/>
            <person name="Brancato J."/>
            <person name="Kumari P."/>
            <person name="Orvis J."/>
            <person name="Tretina K."/>
            <person name="Chibucos M."/>
            <person name="Ott S."/>
            <person name="Sadzewicz L."/>
            <person name="Sengamalay N."/>
            <person name="Shetty A.C."/>
            <person name="Su Q."/>
            <person name="Tallon L."/>
            <person name="Fraser C.M."/>
            <person name="Frutos R."/>
            <person name="Molina D.M."/>
            <person name="Krause P.J."/>
            <person name="Ben Mamoun C."/>
        </authorList>
    </citation>
    <scope>NUCLEOTIDE SEQUENCE [LARGE SCALE GENOMIC DNA]</scope>
    <source>
        <strain evidence="7 8">RI</strain>
    </source>
</reference>
<organism evidence="7 8">
    <name type="scientific">Babesia microti (strain RI)</name>
    <dbReference type="NCBI Taxonomy" id="1133968"/>
    <lineage>
        <taxon>Eukaryota</taxon>
        <taxon>Sar</taxon>
        <taxon>Alveolata</taxon>
        <taxon>Apicomplexa</taxon>
        <taxon>Aconoidasida</taxon>
        <taxon>Piroplasmida</taxon>
        <taxon>Babesiidae</taxon>
        <taxon>Babesia</taxon>
    </lineage>
</organism>
<dbReference type="OrthoDB" id="10254665at2759"/>
<dbReference type="Pfam" id="PF04189">
    <property type="entry name" value="Gcd10p"/>
    <property type="match status" value="1"/>
</dbReference>
<evidence type="ECO:0000256" key="1">
    <source>
        <dbReference type="ARBA" id="ARBA00004123"/>
    </source>
</evidence>
<dbReference type="GeneID" id="24425403"/>
<dbReference type="KEGG" id="bmic:BMR1_03g03780"/>
<evidence type="ECO:0000313" key="8">
    <source>
        <dbReference type="Proteomes" id="UP000002899"/>
    </source>
</evidence>
<evidence type="ECO:0000256" key="5">
    <source>
        <dbReference type="ARBA" id="ARBA00023242"/>
    </source>
</evidence>
<evidence type="ECO:0000256" key="6">
    <source>
        <dbReference type="ARBA" id="ARBA00032319"/>
    </source>
</evidence>
<evidence type="ECO:0000256" key="4">
    <source>
        <dbReference type="ARBA" id="ARBA00022694"/>
    </source>
</evidence>
<reference evidence="7 8" key="1">
    <citation type="journal article" date="2012" name="Nucleic Acids Res.">
        <title>Sequencing of the smallest Apicomplexan genome from the human pathogen Babesia microti.</title>
        <authorList>
            <person name="Cornillot E."/>
            <person name="Hadj-Kaddour K."/>
            <person name="Dassouli A."/>
            <person name="Noel B."/>
            <person name="Ranwez V."/>
            <person name="Vacherie B."/>
            <person name="Augagneur Y."/>
            <person name="Bres V."/>
            <person name="Duclos A."/>
            <person name="Randazzo S."/>
            <person name="Carcy B."/>
            <person name="Debierre-Grockiego F."/>
            <person name="Delbecq S."/>
            <person name="Moubri-Menage K."/>
            <person name="Shams-Eldin H."/>
            <person name="Usmani-Brown S."/>
            <person name="Bringaud F."/>
            <person name="Wincker P."/>
            <person name="Vivares C.P."/>
            <person name="Schwarz R.T."/>
            <person name="Schetters T.P."/>
            <person name="Krause P.J."/>
            <person name="Gorenflot A."/>
            <person name="Berry V."/>
            <person name="Barbe V."/>
            <person name="Ben Mamoun C."/>
        </authorList>
    </citation>
    <scope>NUCLEOTIDE SEQUENCE [LARGE SCALE GENOMIC DNA]</scope>
    <source>
        <strain evidence="7 8">RI</strain>
    </source>
</reference>
<sequence length="412" mass="47520">MIKEGDNIIIYDFRCGKRIVKVVPDRSLYINKQLLELKLLIGTELGCSYEWDGENWQVVDRIEEDEFEFVFDEYSSSEDVLNYYNSEFVGDNRNIYDDNASQQLTSAEIDIWRNVTNGGMKLVKHIADNSKSLGNKPIFSREKYINKKKRKYINAFKTMRATLYDVCDSYWMRYPSKIGFVRPDYLANILYSANLTSNSQVMVFDHSMGLILAGVAQRLFHNSSICESNGLIYPLVAKGVSDKILHECNFIQPTFYPIDLKELINSLNNINIDIEKRPRSYHDENVSRINPKRNLLYPTLAVPANMYIDNIIATISYIKDADVDVLVEQIVAVSDKLLIPSGTIVIFCQHIQPLIVQQARMTSSGNYVQVRLEELFHREYQILPRRTHPFMKLDRLCTGFILSAIKISSDVV</sequence>
<reference evidence="7 8" key="2">
    <citation type="journal article" date="2013" name="PLoS ONE">
        <title>Whole genome mapping and re-organization of the nuclear and mitochondrial genomes of Babesia microti isolates.</title>
        <authorList>
            <person name="Cornillot E."/>
            <person name="Dassouli A."/>
            <person name="Garg A."/>
            <person name="Pachikara N."/>
            <person name="Randazzo S."/>
            <person name="Depoix D."/>
            <person name="Carcy B."/>
            <person name="Delbecq S."/>
            <person name="Frutos R."/>
            <person name="Silva J.C."/>
            <person name="Sutton R."/>
            <person name="Krause P.J."/>
            <person name="Mamoun C.B."/>
        </authorList>
    </citation>
    <scope>NUCLEOTIDE SEQUENCE [LARGE SCALE GENOMIC DNA]</scope>
    <source>
        <strain evidence="7 8">RI</strain>
    </source>
</reference>
<keyword evidence="5" id="KW-0539">Nucleus</keyword>
<comment type="similarity">
    <text evidence="2">Belongs to the TRM6/GCD10 family.</text>
</comment>
<dbReference type="Proteomes" id="UP000002899">
    <property type="component" value="Chromosome III"/>
</dbReference>
<gene>
    <name evidence="7" type="ORF">BMR1_03g03780</name>
</gene>
<evidence type="ECO:0000256" key="2">
    <source>
        <dbReference type="ARBA" id="ARBA00008320"/>
    </source>
</evidence>
<dbReference type="RefSeq" id="XP_021338740.1">
    <property type="nucleotide sequence ID" value="XM_021482194.1"/>
</dbReference>
<proteinExistence type="inferred from homology"/>
<dbReference type="GO" id="GO:0005634">
    <property type="term" value="C:nucleus"/>
    <property type="evidence" value="ECO:0007669"/>
    <property type="project" value="UniProtKB-SubCell"/>
</dbReference>
<dbReference type="GO" id="GO:0030488">
    <property type="term" value="P:tRNA methylation"/>
    <property type="evidence" value="ECO:0007669"/>
    <property type="project" value="InterPro"/>
</dbReference>
<dbReference type="VEuPathDB" id="PiroplasmaDB:BMR1_03g03780"/>